<dbReference type="AlphaFoldDB" id="A0A520LMP9"/>
<dbReference type="SUPFAM" id="SSF51556">
    <property type="entry name" value="Metallo-dependent hydrolases"/>
    <property type="match status" value="1"/>
</dbReference>
<feature type="signal peptide" evidence="1">
    <location>
        <begin position="1"/>
        <end position="17"/>
    </location>
</feature>
<dbReference type="Gene3D" id="3.10.310.70">
    <property type="match status" value="1"/>
</dbReference>
<dbReference type="PANTHER" id="PTHR22642">
    <property type="entry name" value="IMIDAZOLONEPROPIONASE"/>
    <property type="match status" value="1"/>
</dbReference>
<keyword evidence="1" id="KW-0732">Signal</keyword>
<dbReference type="Pfam" id="PF07969">
    <property type="entry name" value="Amidohydro_3"/>
    <property type="match status" value="1"/>
</dbReference>
<gene>
    <name evidence="3" type="ORF">EVB02_02500</name>
</gene>
<evidence type="ECO:0000259" key="2">
    <source>
        <dbReference type="Pfam" id="PF07969"/>
    </source>
</evidence>
<organism evidence="3 4">
    <name type="scientific">SAR92 clade bacterium</name>
    <dbReference type="NCBI Taxonomy" id="2315479"/>
    <lineage>
        <taxon>Bacteria</taxon>
        <taxon>Pseudomonadati</taxon>
        <taxon>Pseudomonadota</taxon>
        <taxon>Gammaproteobacteria</taxon>
        <taxon>Cellvibrionales</taxon>
        <taxon>Porticoccaceae</taxon>
        <taxon>SAR92 clade</taxon>
    </lineage>
</organism>
<dbReference type="SUPFAM" id="SSF51338">
    <property type="entry name" value="Composite domain of metallo-dependent hydrolases"/>
    <property type="match status" value="1"/>
</dbReference>
<name>A0A520LMP9_9GAMM</name>
<dbReference type="Gene3D" id="3.20.20.140">
    <property type="entry name" value="Metal-dependent hydrolases"/>
    <property type="match status" value="1"/>
</dbReference>
<dbReference type="Proteomes" id="UP000318148">
    <property type="component" value="Unassembled WGS sequence"/>
</dbReference>
<reference evidence="3 4" key="1">
    <citation type="submission" date="2019-02" db="EMBL/GenBank/DDBJ databases">
        <title>Prokaryotic population dynamics and viral predation in marine succession experiment using metagenomics: the confinement effect.</title>
        <authorList>
            <person name="Haro-Moreno J.M."/>
            <person name="Rodriguez-Valera F."/>
            <person name="Lopez-Perez M."/>
        </authorList>
    </citation>
    <scope>NUCLEOTIDE SEQUENCE [LARGE SCALE GENOMIC DNA]</scope>
    <source>
        <strain evidence="3">MED-G169</strain>
    </source>
</reference>
<proteinExistence type="predicted"/>
<evidence type="ECO:0000256" key="1">
    <source>
        <dbReference type="SAM" id="SignalP"/>
    </source>
</evidence>
<protein>
    <recommendedName>
        <fullName evidence="2">Amidohydrolase 3 domain-containing protein</fullName>
    </recommendedName>
</protein>
<evidence type="ECO:0000313" key="3">
    <source>
        <dbReference type="EMBL" id="RZO06566.1"/>
    </source>
</evidence>
<dbReference type="GO" id="GO:0016810">
    <property type="term" value="F:hydrolase activity, acting on carbon-nitrogen (but not peptide) bonds"/>
    <property type="evidence" value="ECO:0007669"/>
    <property type="project" value="InterPro"/>
</dbReference>
<sequence>MDITAMKSIFLSFIALAILTNCSNENIKHADFIFSGSDIYTANESQDVVDTIAVSKDKIIFVGEKKDSEKFKNEFTREIKLDGKMILPGLHDVHIHLPGIVDSEFCDLNVIPYSLDELVPILKKCIKDAELEDGEWLSVTQWQYYSGNAPSGENPSLRVALDNVSANHPIMLLGHDGHTSGVNSYALDLATDSSGNQIGLNRETVLNEFSYLSRLIGVNENGDPTGLVKEHARKIFKGHPNLWGNAEITEKVYKDSARILAESGITSVLDAALRDYEIVKFANFASILDLTYRLHIAFYSDYDEFRTISSNEINIDQIITTIKDLQKNYNDIPNFHLTTGKIFVDGVLEGDPLSTPPMLPNAASLSNYLQPVFYQKEGVDLVQIERYIDPRAPECKKYFDLDTDNFIKLHKFHPNQCIESKGVFEHDLEFIKSYTAALHGAGINVHSHTIGDRAFRAAIDAFESAKKMHPTSQGNFSVSHAQVIHPDDKPRLSDIEIFFAFTYSWIEPFSDYLMTVSPFFDRIFSEEDLYHQKNYYYKNAYPVKSVQDAGGILVAGSDAPVETRDPRPFYNLEKSITRKNNDTGRVMNSSEAIGLFDAIDAYTINGAKMLQHDQMTGSLEVGKKADFIIIDKNLVELNTLNMLNEISETKVLSTWFDGKEIYSRSNNQNDT</sequence>
<dbReference type="Gene3D" id="2.30.40.10">
    <property type="entry name" value="Urease, subunit C, domain 1"/>
    <property type="match status" value="1"/>
</dbReference>
<dbReference type="InterPro" id="IPR032466">
    <property type="entry name" value="Metal_Hydrolase"/>
</dbReference>
<feature type="chain" id="PRO_5021975504" description="Amidohydrolase 3 domain-containing protein" evidence="1">
    <location>
        <begin position="18"/>
        <end position="671"/>
    </location>
</feature>
<feature type="domain" description="Amidohydrolase 3" evidence="2">
    <location>
        <begin position="78"/>
        <end position="662"/>
    </location>
</feature>
<dbReference type="EMBL" id="SHBO01000024">
    <property type="protein sequence ID" value="RZO06566.1"/>
    <property type="molecule type" value="Genomic_DNA"/>
</dbReference>
<comment type="caution">
    <text evidence="3">The sequence shown here is derived from an EMBL/GenBank/DDBJ whole genome shotgun (WGS) entry which is preliminary data.</text>
</comment>
<dbReference type="InterPro" id="IPR011059">
    <property type="entry name" value="Metal-dep_hydrolase_composite"/>
</dbReference>
<accession>A0A520LMP9</accession>
<evidence type="ECO:0000313" key="4">
    <source>
        <dbReference type="Proteomes" id="UP000318148"/>
    </source>
</evidence>
<dbReference type="PANTHER" id="PTHR22642:SF2">
    <property type="entry name" value="PROTEIN LONG AFTER FAR-RED 3"/>
    <property type="match status" value="1"/>
</dbReference>
<dbReference type="InterPro" id="IPR013108">
    <property type="entry name" value="Amidohydro_3"/>
</dbReference>